<dbReference type="PDB" id="7DDQ">
    <property type="method" value="EM"/>
    <property type="resolution" value="2.84 A"/>
    <property type="chains" value="X=1-83"/>
</dbReference>
<proteinExistence type="evidence at protein level"/>
<evidence type="ECO:0000313" key="3">
    <source>
        <dbReference type="Proteomes" id="UP000241899"/>
    </source>
</evidence>
<keyword evidence="3" id="KW-1185">Reference proteome</keyword>
<feature type="transmembrane region" description="Helical" evidence="1">
    <location>
        <begin position="27"/>
        <end position="47"/>
    </location>
</feature>
<dbReference type="EMDB" id="EMD-30656"/>
<dbReference type="InterPro" id="IPR020169">
    <property type="entry name" value="Intrinsic_membrane_PufX"/>
</dbReference>
<accession>A0A2T4JIP3</accession>
<organism evidence="2 3">
    <name type="scientific">Phaeovulum veldkampii DSM 11550</name>
    <dbReference type="NCBI Taxonomy" id="1185920"/>
    <lineage>
        <taxon>Bacteria</taxon>
        <taxon>Pseudomonadati</taxon>
        <taxon>Pseudomonadota</taxon>
        <taxon>Alphaproteobacteria</taxon>
        <taxon>Rhodobacterales</taxon>
        <taxon>Paracoccaceae</taxon>
        <taxon>Phaeovulum</taxon>
    </lineage>
</organism>
<dbReference type="Gene3D" id="1.20.5.920">
    <property type="entry name" value="rhodobacter sphaeroides pufx membrane protein"/>
    <property type="match status" value="1"/>
</dbReference>
<reference evidence="2 3" key="1">
    <citation type="submission" date="2018-03" db="EMBL/GenBank/DDBJ databases">
        <title>Rhodobacter veldkampii.</title>
        <authorList>
            <person name="Meyer T.E."/>
            <person name="Miller S."/>
            <person name="Lodha T."/>
            <person name="Gandham S."/>
            <person name="Chintalapati S."/>
            <person name="Chintalapati V.R."/>
        </authorList>
    </citation>
    <scope>NUCLEOTIDE SEQUENCE [LARGE SCALE GENOMIC DNA]</scope>
    <source>
        <strain evidence="2 3">DSM 11550</strain>
    </source>
</reference>
<dbReference type="AlphaFoldDB" id="A0A2T4JIP3"/>
<sequence>MAEKHYLDGATKVGMATMGAAAMGKGMGITAVVFFGTVFFVVALAFIGQFLPDRSREAPYPNTIFQVNDIDGTVDGKYTRFAN</sequence>
<keyword evidence="1" id="KW-0472">Membrane</keyword>
<name>A0A2T4JIP3_9RHOB</name>
<dbReference type="Proteomes" id="UP000241899">
    <property type="component" value="Unassembled WGS sequence"/>
</dbReference>
<keyword evidence="1" id="KW-0812">Transmembrane</keyword>
<dbReference type="EMBL" id="PZKF01000014">
    <property type="protein sequence ID" value="PTE17765.1"/>
    <property type="molecule type" value="Genomic_DNA"/>
</dbReference>
<evidence type="ECO:0000313" key="2">
    <source>
        <dbReference type="EMBL" id="PTE17765.1"/>
    </source>
</evidence>
<evidence type="ECO:0000256" key="1">
    <source>
        <dbReference type="SAM" id="Phobius"/>
    </source>
</evidence>
<keyword evidence="1" id="KW-1133">Transmembrane helix</keyword>
<reference evidence="4" key="2">
    <citation type="journal article" date="2021" name="Sci. Adv.">
        <title>Cryo-EM structure of the photosynthetic RC-LH1-PufX supercomplex at 2.8-A resolution.</title>
        <authorList>
            <person name="Bracun L."/>
            <person name="Yamagata A."/>
            <person name="Christianson B.M."/>
            <person name="Terada T."/>
            <person name="Canniffe D.P."/>
            <person name="Shirouzu M."/>
            <person name="Liu L.N."/>
        </authorList>
    </citation>
    <scope>STRUCTURE BY ELECTRON MICROSCOPY (2.84 ANGSTROMS)</scope>
</reference>
<dbReference type="SMR" id="A0A2T4JIP3"/>
<dbReference type="Pfam" id="PF11511">
    <property type="entry name" value="RhodobacterPufX"/>
    <property type="match status" value="1"/>
</dbReference>
<evidence type="ECO:0008006" key="5">
    <source>
        <dbReference type="Google" id="ProtNLM"/>
    </source>
</evidence>
<evidence type="ECO:0007829" key="4">
    <source>
        <dbReference type="PDB" id="7DDQ"/>
    </source>
</evidence>
<comment type="caution">
    <text evidence="2">The sequence shown here is derived from an EMBL/GenBank/DDBJ whole genome shotgun (WGS) entry which is preliminary data.</text>
</comment>
<gene>
    <name evidence="2" type="ORF">C5F46_07925</name>
</gene>
<protein>
    <recommendedName>
        <fullName evidence="5">PufX</fullName>
    </recommendedName>
</protein>
<keyword evidence="4" id="KW-0002">3D-structure</keyword>
<dbReference type="RefSeq" id="WP_107324827.1">
    <property type="nucleotide sequence ID" value="NZ_NHSP01000089.1"/>
</dbReference>